<keyword evidence="2" id="KW-1185">Reference proteome</keyword>
<dbReference type="AlphaFoldDB" id="A0ABD3G1Q4"/>
<accession>A0ABD3G1Q4</accession>
<comment type="caution">
    <text evidence="1">The sequence shown here is derived from an EMBL/GenBank/DDBJ whole genome shotgun (WGS) entry which is preliminary data.</text>
</comment>
<organism evidence="1 2">
    <name type="scientific">Phytophthora oleae</name>
    <dbReference type="NCBI Taxonomy" id="2107226"/>
    <lineage>
        <taxon>Eukaryota</taxon>
        <taxon>Sar</taxon>
        <taxon>Stramenopiles</taxon>
        <taxon>Oomycota</taxon>
        <taxon>Peronosporomycetes</taxon>
        <taxon>Peronosporales</taxon>
        <taxon>Peronosporaceae</taxon>
        <taxon>Phytophthora</taxon>
    </lineage>
</organism>
<dbReference type="Proteomes" id="UP001632037">
    <property type="component" value="Unassembled WGS sequence"/>
</dbReference>
<evidence type="ECO:0008006" key="3">
    <source>
        <dbReference type="Google" id="ProtNLM"/>
    </source>
</evidence>
<gene>
    <name evidence="1" type="ORF">V7S43_002195</name>
</gene>
<proteinExistence type="predicted"/>
<sequence length="83" mass="9186">MTLSITFSLWRALLVRLLGPPSRPDYSVHVALFLSFRLGLLGALNRSGFSICFSHNGTFFFGVLGSPYNLLLTFELSDNLGTM</sequence>
<protein>
    <recommendedName>
        <fullName evidence="3">Secreted protein</fullName>
    </recommendedName>
</protein>
<dbReference type="EMBL" id="JBIMZQ010000003">
    <property type="protein sequence ID" value="KAL3672893.1"/>
    <property type="molecule type" value="Genomic_DNA"/>
</dbReference>
<name>A0ABD3G1Q4_9STRA</name>
<evidence type="ECO:0000313" key="2">
    <source>
        <dbReference type="Proteomes" id="UP001632037"/>
    </source>
</evidence>
<reference evidence="1 2" key="1">
    <citation type="submission" date="2024-09" db="EMBL/GenBank/DDBJ databases">
        <title>Genome sequencing and assembly of Phytophthora oleae, isolate VK10A, causative agent of rot of olive drupes.</title>
        <authorList>
            <person name="Conti Taguali S."/>
            <person name="Riolo M."/>
            <person name="La Spada F."/>
            <person name="Cacciola S.O."/>
            <person name="Dionisio G."/>
        </authorList>
    </citation>
    <scope>NUCLEOTIDE SEQUENCE [LARGE SCALE GENOMIC DNA]</scope>
    <source>
        <strain evidence="1 2">VK10A</strain>
    </source>
</reference>
<evidence type="ECO:0000313" key="1">
    <source>
        <dbReference type="EMBL" id="KAL3672893.1"/>
    </source>
</evidence>